<dbReference type="Pfam" id="PF01926">
    <property type="entry name" value="MMR_HSR1"/>
    <property type="match status" value="1"/>
</dbReference>
<dbReference type="InterPro" id="IPR027417">
    <property type="entry name" value="P-loop_NTPase"/>
</dbReference>
<dbReference type="GO" id="GO:0005524">
    <property type="term" value="F:ATP binding"/>
    <property type="evidence" value="ECO:0007669"/>
    <property type="project" value="InterPro"/>
</dbReference>
<dbReference type="InterPro" id="IPR000719">
    <property type="entry name" value="Prot_kinase_dom"/>
</dbReference>
<dbReference type="PANTHER" id="PTHR44329:SF261">
    <property type="entry name" value="ZINC FINGER CONTAINING PROTEIN KINASE-RELATED"/>
    <property type="match status" value="1"/>
</dbReference>
<dbReference type="GO" id="GO:0005525">
    <property type="term" value="F:GTP binding"/>
    <property type="evidence" value="ECO:0007669"/>
    <property type="project" value="InterPro"/>
</dbReference>
<keyword evidence="2" id="KW-0175">Coiled coil</keyword>
<dbReference type="Proteomes" id="UP000559027">
    <property type="component" value="Unassembled WGS sequence"/>
</dbReference>
<dbReference type="GO" id="GO:0004674">
    <property type="term" value="F:protein serine/threonine kinase activity"/>
    <property type="evidence" value="ECO:0007669"/>
    <property type="project" value="TreeGrafter"/>
</dbReference>
<evidence type="ECO:0000313" key="4">
    <source>
        <dbReference type="EMBL" id="KAF5356829.1"/>
    </source>
</evidence>
<feature type="domain" description="Protein kinase" evidence="3">
    <location>
        <begin position="721"/>
        <end position="991"/>
    </location>
</feature>
<sequence>MIQKTIARLAVLDNRPPVVNNLIPSPTAIKLSVDIDYQHIGDTLTQFIETVLGPHRAILGAAPQAGISALRITFKDNEQPNLVLIDTPGFDDACRTDWEVLQAIVRWFNDVGTKDSRTLERTVLQRVSGFLWLHPITDTDFFFSTTTNFDIFTRFCGKNFHDRIIFTTTMWPEENSAEEEKCHNREQELKGTHWKSMIDSGSKVHRFTRTLHSAQAIINLVLEIEAKRPSRDLPHGPMLEAQKGVLPHEGKSIQEHQARQESIDPSQSCKPPPICLQKFYSRNFDNIDTAIPVTTKDLNKDDMIIIIIGPTGAGKSTFIQIITGPYYSNMEVGHRFRSTTSDVSAVRIIFKAGNIPNLVLVDTPGFDGGDTTDSQIMETIAAWRNSENAPLRISGILYMHNITDARASGSILGFFEMFQKLCGEKFYDRVILVTTMWPDENAFTYRPEEQAECEKRNEELVNDYWDIMIDSGSKVRPFLRTSHSAEDIVNEIANAECNAQVRVLNQMRIQKEMVDEHKPLPHTQAGKRLHRLINELVGRRNGLLEQLMEEQVHSVQQDPRAVGEILDELKSLQRGIEKAKRDMQRLNVSPMRRLIAILRAWLGIGLQIGRRSQLLHNRFQPPAMVHRENTPPMSTSISDVILNNNGPRLYDSARATLLEIVMDHAKSAAVTDLRDAAAQSMLLADHALTADEKGPVFELLLKLAGSAQVFPGCYKLRDVDYDLGHPVSIGTFGAAHKTTWQGNDIRVKIVRVDERQSTSLVRHIQTLGRVFISWAQLSHTNILPFYGVLQPEENMPRICIVSPWVSKGDLSSYLTCNPKVPQLPLTDDIVTGLAYLHESKIVHGNLKATNILISDDGRAIIADFGIFAMTTESRGAFNWMAPELLTAEGPEAAHITPECDIWSFGCICFEIFVGRIPFAQYNDDKLICAFMTFEGAMNPLKALLASEGNEVQLPEGLSDGSELRMLMESCWQHEPAARPTCIIIKQIIDRLGVSDNQPPVVNNLMPPPTAIRLSVDIDYQRVCDTLTQIQQGNTQSA</sequence>
<accession>A0A8H5LH09</accession>
<proteinExistence type="inferred from homology"/>
<protein>
    <recommendedName>
        <fullName evidence="3">Protein kinase domain-containing protein</fullName>
    </recommendedName>
</protein>
<dbReference type="Gene3D" id="1.10.510.10">
    <property type="entry name" value="Transferase(Phosphotransferase) domain 1"/>
    <property type="match status" value="1"/>
</dbReference>
<dbReference type="EMBL" id="JAACJO010000006">
    <property type="protein sequence ID" value="KAF5356829.1"/>
    <property type="molecule type" value="Genomic_DNA"/>
</dbReference>
<dbReference type="PANTHER" id="PTHR44329">
    <property type="entry name" value="SERINE/THREONINE-PROTEIN KINASE TNNI3K-RELATED"/>
    <property type="match status" value="1"/>
</dbReference>
<organism evidence="4 5">
    <name type="scientific">Leucocoprinus leucothites</name>
    <dbReference type="NCBI Taxonomy" id="201217"/>
    <lineage>
        <taxon>Eukaryota</taxon>
        <taxon>Fungi</taxon>
        <taxon>Dikarya</taxon>
        <taxon>Basidiomycota</taxon>
        <taxon>Agaricomycotina</taxon>
        <taxon>Agaricomycetes</taxon>
        <taxon>Agaricomycetidae</taxon>
        <taxon>Agaricales</taxon>
        <taxon>Agaricineae</taxon>
        <taxon>Agaricaceae</taxon>
        <taxon>Leucocoprinus</taxon>
    </lineage>
</organism>
<reference evidence="4 5" key="1">
    <citation type="journal article" date="2020" name="ISME J.">
        <title>Uncovering the hidden diversity of litter-decomposition mechanisms in mushroom-forming fungi.</title>
        <authorList>
            <person name="Floudas D."/>
            <person name="Bentzer J."/>
            <person name="Ahren D."/>
            <person name="Johansson T."/>
            <person name="Persson P."/>
            <person name="Tunlid A."/>
        </authorList>
    </citation>
    <scope>NUCLEOTIDE SEQUENCE [LARGE SCALE GENOMIC DNA]</scope>
    <source>
        <strain evidence="4 5">CBS 146.42</strain>
    </source>
</reference>
<gene>
    <name evidence="4" type="ORF">D9756_006606</name>
</gene>
<keyword evidence="5" id="KW-1185">Reference proteome</keyword>
<evidence type="ECO:0000256" key="2">
    <source>
        <dbReference type="SAM" id="Coils"/>
    </source>
</evidence>
<name>A0A8H5LH09_9AGAR</name>
<dbReference type="SUPFAM" id="SSF56112">
    <property type="entry name" value="Protein kinase-like (PK-like)"/>
    <property type="match status" value="1"/>
</dbReference>
<dbReference type="OrthoDB" id="8954335at2759"/>
<dbReference type="Pfam" id="PF07714">
    <property type="entry name" value="PK_Tyr_Ser-Thr"/>
    <property type="match status" value="1"/>
</dbReference>
<dbReference type="AlphaFoldDB" id="A0A8H5LH09"/>
<comment type="caution">
    <text evidence="4">The sequence shown here is derived from an EMBL/GenBank/DDBJ whole genome shotgun (WGS) entry which is preliminary data.</text>
</comment>
<dbReference type="InterPro" id="IPR011009">
    <property type="entry name" value="Kinase-like_dom_sf"/>
</dbReference>
<dbReference type="InterPro" id="IPR051681">
    <property type="entry name" value="Ser/Thr_Kinases-Pseudokinases"/>
</dbReference>
<dbReference type="InterPro" id="IPR006073">
    <property type="entry name" value="GTP-bd"/>
</dbReference>
<dbReference type="PROSITE" id="PS50011">
    <property type="entry name" value="PROTEIN_KINASE_DOM"/>
    <property type="match status" value="1"/>
</dbReference>
<dbReference type="CDD" id="cd00882">
    <property type="entry name" value="Ras_like_GTPase"/>
    <property type="match status" value="1"/>
</dbReference>
<dbReference type="SUPFAM" id="SSF52540">
    <property type="entry name" value="P-loop containing nucleoside triphosphate hydrolases"/>
    <property type="match status" value="2"/>
</dbReference>
<comment type="similarity">
    <text evidence="1">Belongs to the protein kinase superfamily. TKL Ser/Thr protein kinase family. ROCO subfamily.</text>
</comment>
<feature type="coiled-coil region" evidence="2">
    <location>
        <begin position="562"/>
        <end position="589"/>
    </location>
</feature>
<dbReference type="Gene3D" id="3.40.50.300">
    <property type="entry name" value="P-loop containing nucleotide triphosphate hydrolases"/>
    <property type="match status" value="2"/>
</dbReference>
<evidence type="ECO:0000256" key="1">
    <source>
        <dbReference type="ARBA" id="ARBA00008171"/>
    </source>
</evidence>
<dbReference type="InterPro" id="IPR001245">
    <property type="entry name" value="Ser-Thr/Tyr_kinase_cat_dom"/>
</dbReference>
<evidence type="ECO:0000259" key="3">
    <source>
        <dbReference type="PROSITE" id="PS50011"/>
    </source>
</evidence>
<evidence type="ECO:0000313" key="5">
    <source>
        <dbReference type="Proteomes" id="UP000559027"/>
    </source>
</evidence>